<feature type="non-terminal residue" evidence="5">
    <location>
        <position position="1"/>
    </location>
</feature>
<organism evidence="5">
    <name type="scientific">marine metagenome</name>
    <dbReference type="NCBI Taxonomy" id="408172"/>
    <lineage>
        <taxon>unclassified sequences</taxon>
        <taxon>metagenomes</taxon>
        <taxon>ecological metagenomes</taxon>
    </lineage>
</organism>
<reference evidence="5" key="1">
    <citation type="submission" date="2018-05" db="EMBL/GenBank/DDBJ databases">
        <authorList>
            <person name="Lanie J.A."/>
            <person name="Ng W.-L."/>
            <person name="Kazmierczak K.M."/>
            <person name="Andrzejewski T.M."/>
            <person name="Davidsen T.M."/>
            <person name="Wayne K.J."/>
            <person name="Tettelin H."/>
            <person name="Glass J.I."/>
            <person name="Rusch D."/>
            <person name="Podicherti R."/>
            <person name="Tsui H.-C.T."/>
            <person name="Winkler M.E."/>
        </authorList>
    </citation>
    <scope>NUCLEOTIDE SEQUENCE</scope>
</reference>
<dbReference type="PANTHER" id="PTHR48073">
    <property type="entry name" value="O-SUCCINYLBENZOATE SYNTHASE-RELATED"/>
    <property type="match status" value="1"/>
</dbReference>
<dbReference type="SUPFAM" id="SSF51604">
    <property type="entry name" value="Enolase C-terminal domain-like"/>
    <property type="match status" value="1"/>
</dbReference>
<dbReference type="GO" id="GO:0046872">
    <property type="term" value="F:metal ion binding"/>
    <property type="evidence" value="ECO:0007669"/>
    <property type="project" value="UniProtKB-KW"/>
</dbReference>
<dbReference type="SFLD" id="SFLDS00001">
    <property type="entry name" value="Enolase"/>
    <property type="match status" value="1"/>
</dbReference>
<dbReference type="InterPro" id="IPR013342">
    <property type="entry name" value="Mandelate_racemase_C"/>
</dbReference>
<dbReference type="SMART" id="SM00922">
    <property type="entry name" value="MR_MLE"/>
    <property type="match status" value="1"/>
</dbReference>
<dbReference type="Gene3D" id="3.20.20.120">
    <property type="entry name" value="Enolase-like C-terminal domain"/>
    <property type="match status" value="1"/>
</dbReference>
<keyword evidence="2" id="KW-0479">Metal-binding</keyword>
<comment type="similarity">
    <text evidence="1">Belongs to the mandelate racemase/muconate lactonizing enzyme family.</text>
</comment>
<dbReference type="PANTHER" id="PTHR48073:SF2">
    <property type="entry name" value="O-SUCCINYLBENZOATE SYNTHASE"/>
    <property type="match status" value="1"/>
</dbReference>
<dbReference type="Pfam" id="PF02746">
    <property type="entry name" value="MR_MLE_N"/>
    <property type="match status" value="1"/>
</dbReference>
<dbReference type="InterPro" id="IPR036849">
    <property type="entry name" value="Enolase-like_C_sf"/>
</dbReference>
<accession>A0A381NDB2</accession>
<dbReference type="InterPro" id="IPR029065">
    <property type="entry name" value="Enolase_C-like"/>
</dbReference>
<keyword evidence="3" id="KW-0413">Isomerase</keyword>
<dbReference type="AlphaFoldDB" id="A0A381NDB2"/>
<protein>
    <recommendedName>
        <fullName evidence="4">Mandelate racemase/muconate lactonizing enzyme C-terminal domain-containing protein</fullName>
    </recommendedName>
</protein>
<sequence>VRLRDTTIYGLRIPFVESFTHGTKSRCASDALVVRLTTDEGVSGYGEGIARPYVTGESVDSVVGQIRGAIWPAIRDVELTNDDDLDALAVASKLLPSSDPDSEDEASGIIYHGAARCAVELALLDLLTRMHGKSVATCMPPCTQKLRYSGVIGMVSPRAAAEQATKMNAVGLDEFKVKVGDDAGLDRLVAIRNVVGDDASIRVDANGVWSFEQAVEQITKMAAFGIDMCEEPLGRQGVNVLPDLAGCVPVPLLLDESLVTEADARALVEMDSQQLRFNLRVSKCGGLGPCLALAEIARDHGLSFVIGCQVGETSLLSAAGRHLAAFLDDHLHLEGSFGTFLLSEDIATPEVQFGPGGLGSLLNGPGLGVSIVEERLESLATFQETLR</sequence>
<evidence type="ECO:0000313" key="5">
    <source>
        <dbReference type="EMBL" id="SUZ52517.1"/>
    </source>
</evidence>
<dbReference type="SFLD" id="SFLDG00180">
    <property type="entry name" value="muconate_cycloisomerase"/>
    <property type="match status" value="1"/>
</dbReference>
<dbReference type="InterPro" id="IPR029017">
    <property type="entry name" value="Enolase-like_N"/>
</dbReference>
<evidence type="ECO:0000256" key="2">
    <source>
        <dbReference type="ARBA" id="ARBA00022723"/>
    </source>
</evidence>
<feature type="domain" description="Mandelate racemase/muconate lactonizing enzyme C-terminal" evidence="4">
    <location>
        <begin position="157"/>
        <end position="251"/>
    </location>
</feature>
<dbReference type="GO" id="GO:0016854">
    <property type="term" value="F:racemase and epimerase activity"/>
    <property type="evidence" value="ECO:0007669"/>
    <property type="project" value="UniProtKB-ARBA"/>
</dbReference>
<evidence type="ECO:0000256" key="1">
    <source>
        <dbReference type="ARBA" id="ARBA00008031"/>
    </source>
</evidence>
<dbReference type="Pfam" id="PF13378">
    <property type="entry name" value="MR_MLE_C"/>
    <property type="match status" value="1"/>
</dbReference>
<dbReference type="InterPro" id="IPR013341">
    <property type="entry name" value="Mandelate_racemase_N_dom"/>
</dbReference>
<dbReference type="Gene3D" id="3.30.390.10">
    <property type="entry name" value="Enolase-like, N-terminal domain"/>
    <property type="match status" value="1"/>
</dbReference>
<evidence type="ECO:0000259" key="4">
    <source>
        <dbReference type="SMART" id="SM00922"/>
    </source>
</evidence>
<gene>
    <name evidence="5" type="ORF">METZ01_LOCUS5371</name>
</gene>
<evidence type="ECO:0000256" key="3">
    <source>
        <dbReference type="ARBA" id="ARBA00023235"/>
    </source>
</evidence>
<dbReference type="EMBL" id="UINC01000278">
    <property type="protein sequence ID" value="SUZ52517.1"/>
    <property type="molecule type" value="Genomic_DNA"/>
</dbReference>
<dbReference type="SUPFAM" id="SSF54826">
    <property type="entry name" value="Enolase N-terminal domain-like"/>
    <property type="match status" value="1"/>
</dbReference>
<name>A0A381NDB2_9ZZZZ</name>
<proteinExistence type="inferred from homology"/>